<reference evidence="2" key="2">
    <citation type="submission" date="2022-01" db="EMBL/GenBank/DDBJ databases">
        <authorList>
            <person name="Yamashiro T."/>
            <person name="Shiraishi A."/>
            <person name="Satake H."/>
            <person name="Nakayama K."/>
        </authorList>
    </citation>
    <scope>NUCLEOTIDE SEQUENCE</scope>
</reference>
<gene>
    <name evidence="2" type="ORF">Tco_0705180</name>
</gene>
<feature type="compositionally biased region" description="Polar residues" evidence="1">
    <location>
        <begin position="1"/>
        <end position="25"/>
    </location>
</feature>
<evidence type="ECO:0000256" key="1">
    <source>
        <dbReference type="SAM" id="MobiDB-lite"/>
    </source>
</evidence>
<organism evidence="2 3">
    <name type="scientific">Tanacetum coccineum</name>
    <dbReference type="NCBI Taxonomy" id="301880"/>
    <lineage>
        <taxon>Eukaryota</taxon>
        <taxon>Viridiplantae</taxon>
        <taxon>Streptophyta</taxon>
        <taxon>Embryophyta</taxon>
        <taxon>Tracheophyta</taxon>
        <taxon>Spermatophyta</taxon>
        <taxon>Magnoliopsida</taxon>
        <taxon>eudicotyledons</taxon>
        <taxon>Gunneridae</taxon>
        <taxon>Pentapetalae</taxon>
        <taxon>asterids</taxon>
        <taxon>campanulids</taxon>
        <taxon>Asterales</taxon>
        <taxon>Asteraceae</taxon>
        <taxon>Asteroideae</taxon>
        <taxon>Anthemideae</taxon>
        <taxon>Anthemidinae</taxon>
        <taxon>Tanacetum</taxon>
    </lineage>
</organism>
<dbReference type="Proteomes" id="UP001151760">
    <property type="component" value="Unassembled WGS sequence"/>
</dbReference>
<evidence type="ECO:0000313" key="2">
    <source>
        <dbReference type="EMBL" id="GJS72339.1"/>
    </source>
</evidence>
<accession>A0ABQ4Y3V2</accession>
<comment type="caution">
    <text evidence="2">The sequence shown here is derived from an EMBL/GenBank/DDBJ whole genome shotgun (WGS) entry which is preliminary data.</text>
</comment>
<sequence>MNILTNMQNQNPSGSGSLPSNTVANSRGDVKAITYPSGVLHDGQSIPHSSHLPKEVERETAATKDKLDECYALADLVLAFTHALFCVEAAFRSPGTHLPTP</sequence>
<protein>
    <submittedName>
        <fullName evidence="2">Uncharacterized protein</fullName>
    </submittedName>
</protein>
<feature type="region of interest" description="Disordered" evidence="1">
    <location>
        <begin position="1"/>
        <end position="60"/>
    </location>
</feature>
<evidence type="ECO:0000313" key="3">
    <source>
        <dbReference type="Proteomes" id="UP001151760"/>
    </source>
</evidence>
<keyword evidence="3" id="KW-1185">Reference proteome</keyword>
<proteinExistence type="predicted"/>
<name>A0ABQ4Y3V2_9ASTR</name>
<reference evidence="2" key="1">
    <citation type="journal article" date="2022" name="Int. J. Mol. Sci.">
        <title>Draft Genome of Tanacetum Coccineum: Genomic Comparison of Closely Related Tanacetum-Family Plants.</title>
        <authorList>
            <person name="Yamashiro T."/>
            <person name="Shiraishi A."/>
            <person name="Nakayama K."/>
            <person name="Satake H."/>
        </authorList>
    </citation>
    <scope>NUCLEOTIDE SEQUENCE</scope>
</reference>
<dbReference type="EMBL" id="BQNB010010072">
    <property type="protein sequence ID" value="GJS72339.1"/>
    <property type="molecule type" value="Genomic_DNA"/>
</dbReference>